<evidence type="ECO:0000256" key="3">
    <source>
        <dbReference type="ARBA" id="ARBA00022801"/>
    </source>
</evidence>
<geneLocation type="plasmid" evidence="5">
    <name>pFiD188</name>
</geneLocation>
<reference evidence="5" key="4">
    <citation type="submission" date="2011-06" db="EMBL/GenBank/DDBJ databases">
        <authorList>
            <person name="Vereecke D.M."/>
        </authorList>
    </citation>
    <scope>NUCLEOTIDE SEQUENCE</scope>
    <source>
        <strain evidence="5">D188</strain>
        <plasmid evidence="5">pFiD188</plasmid>
    </source>
</reference>
<gene>
    <name evidence="5" type="ORF">pFi_086</name>
</gene>
<accession>G8JYV1</accession>
<dbReference type="InterPro" id="IPR029058">
    <property type="entry name" value="AB_hydrolase_fold"/>
</dbReference>
<dbReference type="ESTHER" id="rhofa-g8jyv1">
    <property type="family name" value="Cutinase"/>
</dbReference>
<dbReference type="PATRIC" id="fig|1051973.4.peg.4995"/>
<dbReference type="Gene3D" id="3.40.50.1820">
    <property type="entry name" value="alpha/beta hydrolase"/>
    <property type="match status" value="1"/>
</dbReference>
<reference evidence="5" key="5">
    <citation type="journal article" date="2012" name="Mol. Plant Microbe Interact.">
        <title>pFiD188, the linear virulence plasmid of Rhodococcus fascians D188.</title>
        <authorList>
            <person name="Francis I."/>
            <person name="De Keyser A."/>
            <person name="De Backer P."/>
            <person name="Simon-Mateo C."/>
            <person name="Kalkus J."/>
            <person name="Pertry I."/>
            <person name="Ardiles-Diaz W."/>
            <person name="De Rycke R."/>
            <person name="Vandeputte O.M."/>
            <person name="El Jaziri M."/>
            <person name="Holsters M."/>
            <person name="Vereecke D."/>
        </authorList>
    </citation>
    <scope>NUCLEOTIDE SEQUENCE</scope>
    <source>
        <strain evidence="5">D188</strain>
        <plasmid evidence="5">pFiD188</plasmid>
    </source>
</reference>
<dbReference type="GO" id="GO:0052689">
    <property type="term" value="F:carboxylic ester hydrolase activity"/>
    <property type="evidence" value="ECO:0007669"/>
    <property type="project" value="UniProtKB-KW"/>
</dbReference>
<evidence type="ECO:0000256" key="2">
    <source>
        <dbReference type="ARBA" id="ARBA00022487"/>
    </source>
</evidence>
<keyword evidence="5" id="KW-0614">Plasmid</keyword>
<organism evidence="5">
    <name type="scientific">Rhodococcoides fascians D188</name>
    <dbReference type="NCBI Taxonomy" id="1051973"/>
    <lineage>
        <taxon>Bacteria</taxon>
        <taxon>Bacillati</taxon>
        <taxon>Actinomycetota</taxon>
        <taxon>Actinomycetes</taxon>
        <taxon>Mycobacteriales</taxon>
        <taxon>Nocardiaceae</taxon>
        <taxon>Rhodococcoides</taxon>
    </lineage>
</organism>
<keyword evidence="4" id="KW-1015">Disulfide bond</keyword>
<protein>
    <submittedName>
        <fullName evidence="5">Uncharacterized protein</fullName>
    </submittedName>
</protein>
<reference evidence="5" key="3">
    <citation type="journal article" date="2011" name="Annu. Rev. Phytopathol.">
        <title>A successful bacterial coup d'etat: how Rhodococcus fascians redirects plant development.</title>
        <authorList>
            <person name="Stes E."/>
            <person name="Vandeputte O.M."/>
            <person name="El Jaziri M."/>
            <person name="Holsters M."/>
            <person name="Vereecke D."/>
        </authorList>
    </citation>
    <scope>NUCLEOTIDE SEQUENCE</scope>
    <source>
        <strain evidence="5">D188</strain>
        <plasmid evidence="5">pFiD188</plasmid>
    </source>
</reference>
<dbReference type="SUPFAM" id="SSF53474">
    <property type="entry name" value="alpha/beta-Hydrolases"/>
    <property type="match status" value="1"/>
</dbReference>
<evidence type="ECO:0000256" key="4">
    <source>
        <dbReference type="ARBA" id="ARBA00023157"/>
    </source>
</evidence>
<reference evidence="5" key="1">
    <citation type="journal article" date="2009" name="Proc. Natl. Acad. Sci. U.S.A.">
        <title>Identification of Rhodococcus fascians cytokinins and their modus operandi to reshape the plant.</title>
        <authorList>
            <person name="Pertry I."/>
            <person name="Vaclavikova K."/>
            <person name="Depuydt S."/>
            <person name="Galuszka P."/>
            <person name="Spichal L."/>
            <person name="Temmerman W."/>
            <person name="Stes E."/>
            <person name="Schmulling T."/>
            <person name="Kakimoto T."/>
            <person name="Van Montagu M.C."/>
            <person name="Strnad M."/>
            <person name="Holsters M."/>
            <person name="Tarkowski P."/>
            <person name="Vereecke D."/>
        </authorList>
    </citation>
    <scope>NUCLEOTIDE SEQUENCE</scope>
    <source>
        <strain evidence="5">D188</strain>
        <plasmid evidence="5">pFiD188</plasmid>
    </source>
</reference>
<dbReference type="KEGG" id="rfa:A3L23_04951"/>
<evidence type="ECO:0000313" key="5">
    <source>
        <dbReference type="EMBL" id="AET25222.1"/>
    </source>
</evidence>
<comment type="similarity">
    <text evidence="1">Belongs to the cutinase family.</text>
</comment>
<dbReference type="InterPro" id="IPR000675">
    <property type="entry name" value="Cutinase/axe"/>
</dbReference>
<dbReference type="Pfam" id="PF01083">
    <property type="entry name" value="Cutinase"/>
    <property type="match status" value="1"/>
</dbReference>
<dbReference type="RefSeq" id="WP_015586140.1">
    <property type="nucleotide sequence ID" value="NC_021080.1"/>
</dbReference>
<dbReference type="SMART" id="SM01110">
    <property type="entry name" value="Cutinase"/>
    <property type="match status" value="1"/>
</dbReference>
<proteinExistence type="inferred from homology"/>
<evidence type="ECO:0000256" key="1">
    <source>
        <dbReference type="ARBA" id="ARBA00007534"/>
    </source>
</evidence>
<dbReference type="AlphaFoldDB" id="G8JYV1"/>
<keyword evidence="2" id="KW-0719">Serine esterase</keyword>
<sequence>MTASRTRKRIVVSAVGLAVAASIVVIPSAIADPQAGAPACPDNILVAIPGTTETNEQADPNVPVGMLRNVVDPLDSEFSSQELQTYTVPYVATIVNDKAQTYGTSKKEAIDRASQHISEKAAECPSTKFGLTGFSQGADAAGDLASKIGNGEGPVSADRIFAVGLMADPGQSPTAGVQLGTKTTGNGFVGARPKGFGALNNVTASVCDPDDTYCNTPDDAIATQFIGQLGSKIDATDPASSVAGVVTTLLGLDGQPLTDTLGKLNTAVTTGNMLTVPQLALDLAGNVSTLSAKVAEMTIPGADIAPMATTVSQLTDAIHRGDMFAVPALLATLTPQVISFASQFSSMIGTVVSKLPINEYIAIGTTAARISTNAAAQNYVALPADLGKLVGQVNNAVRKTLRALPLDEFPLLNRLADNLTPGRVLDEVLNYATSLATDSHNSYANEPMADNGRTGADELTNLFRTRITNPTAQIAS</sequence>
<dbReference type="EMBL" id="JN093097">
    <property type="protein sequence ID" value="AET25222.1"/>
    <property type="molecule type" value="Genomic_DNA"/>
</dbReference>
<reference evidence="5" key="2">
    <citation type="journal article" date="2010" name="Mol. Plant Microbe Interact.">
        <title>Rhodococcus fascians impacts plant development through the dynamic fas-mediated production of a cytokinin mix.</title>
        <authorList>
            <person name="Pertry I."/>
            <person name="Vaclavikova K."/>
            <person name="Gemrotova M."/>
            <person name="Spichal L."/>
            <person name="Galuszka P."/>
            <person name="Depuydt S."/>
            <person name="Temmerman W."/>
            <person name="Stes E."/>
            <person name="De Keyser A."/>
            <person name="Riefler M."/>
            <person name="Biondi S."/>
            <person name="Novak O."/>
            <person name="Schmulling T."/>
            <person name="Strnad M."/>
            <person name="Tarkowski P."/>
            <person name="Holsters M."/>
            <person name="Vereecke D."/>
        </authorList>
    </citation>
    <scope>NUCLEOTIDE SEQUENCE</scope>
    <source>
        <strain evidence="5">D188</strain>
        <plasmid evidence="5">pFiD188</plasmid>
    </source>
</reference>
<dbReference type="PANTHER" id="PTHR33630">
    <property type="entry name" value="CUTINASE RV1984C-RELATED-RELATED"/>
    <property type="match status" value="1"/>
</dbReference>
<dbReference type="PANTHER" id="PTHR33630:SF9">
    <property type="entry name" value="CUTINASE 4"/>
    <property type="match status" value="1"/>
</dbReference>
<keyword evidence="3" id="KW-0378">Hydrolase</keyword>
<name>G8JYV1_RHOFA</name>